<proteinExistence type="predicted"/>
<evidence type="ECO:0000256" key="1">
    <source>
        <dbReference type="SAM" id="SignalP"/>
    </source>
</evidence>
<organism evidence="2 3">
    <name type="scientific">Prorocentrum cordatum</name>
    <dbReference type="NCBI Taxonomy" id="2364126"/>
    <lineage>
        <taxon>Eukaryota</taxon>
        <taxon>Sar</taxon>
        <taxon>Alveolata</taxon>
        <taxon>Dinophyceae</taxon>
        <taxon>Prorocentrales</taxon>
        <taxon>Prorocentraceae</taxon>
        <taxon>Prorocentrum</taxon>
    </lineage>
</organism>
<protein>
    <submittedName>
        <fullName evidence="2">Uncharacterized protein</fullName>
    </submittedName>
</protein>
<sequence>MKAAQAILFGTLALTGAAGQSPVGKVIELLSGLEAQIQKEGEASAKLNSEKEEWCKDVATNLGFEIQTGSSEVDKLKAVIGKEAATISALTSKVEELGAAIAKDEKDLAAIP</sequence>
<feature type="signal peptide" evidence="1">
    <location>
        <begin position="1"/>
        <end position="19"/>
    </location>
</feature>
<keyword evidence="1" id="KW-0732">Signal</keyword>
<keyword evidence="3" id="KW-1185">Reference proteome</keyword>
<accession>A0ABN9QVT9</accession>
<feature type="chain" id="PRO_5045391658" evidence="1">
    <location>
        <begin position="20"/>
        <end position="112"/>
    </location>
</feature>
<evidence type="ECO:0000313" key="3">
    <source>
        <dbReference type="Proteomes" id="UP001189429"/>
    </source>
</evidence>
<gene>
    <name evidence="2" type="ORF">PCOR1329_LOCUS13928</name>
</gene>
<dbReference type="EMBL" id="CAUYUJ010004132">
    <property type="protein sequence ID" value="CAK0808290.1"/>
    <property type="molecule type" value="Genomic_DNA"/>
</dbReference>
<evidence type="ECO:0000313" key="2">
    <source>
        <dbReference type="EMBL" id="CAK0808290.1"/>
    </source>
</evidence>
<reference evidence="2" key="1">
    <citation type="submission" date="2023-10" db="EMBL/GenBank/DDBJ databases">
        <authorList>
            <person name="Chen Y."/>
            <person name="Shah S."/>
            <person name="Dougan E. K."/>
            <person name="Thang M."/>
            <person name="Chan C."/>
        </authorList>
    </citation>
    <scope>NUCLEOTIDE SEQUENCE [LARGE SCALE GENOMIC DNA]</scope>
</reference>
<name>A0ABN9QVT9_9DINO</name>
<comment type="caution">
    <text evidence="2">The sequence shown here is derived from an EMBL/GenBank/DDBJ whole genome shotgun (WGS) entry which is preliminary data.</text>
</comment>
<dbReference type="Proteomes" id="UP001189429">
    <property type="component" value="Unassembled WGS sequence"/>
</dbReference>